<dbReference type="InterPro" id="IPR003656">
    <property type="entry name" value="Znf_BED"/>
</dbReference>
<dbReference type="GO" id="GO:0008270">
    <property type="term" value="F:zinc ion binding"/>
    <property type="evidence" value="ECO:0007669"/>
    <property type="project" value="UniProtKB-KW"/>
</dbReference>
<evidence type="ECO:0000256" key="4">
    <source>
        <dbReference type="PROSITE-ProRule" id="PRU00027"/>
    </source>
</evidence>
<reference evidence="6" key="1">
    <citation type="submission" date="2021-01" db="EMBL/GenBank/DDBJ databases">
        <authorList>
            <person name="Lovell J.T."/>
            <person name="Bentley N."/>
            <person name="Bhattarai G."/>
            <person name="Jenkins J.W."/>
            <person name="Sreedasyam A."/>
            <person name="Alarcon Y."/>
            <person name="Bock C."/>
            <person name="Boston L."/>
            <person name="Carlson J."/>
            <person name="Cervantes K."/>
            <person name="Clermont K."/>
            <person name="Krom N."/>
            <person name="Kubenka K."/>
            <person name="Mamidi S."/>
            <person name="Mattison C."/>
            <person name="Monteros M."/>
            <person name="Pisani C."/>
            <person name="Plott C."/>
            <person name="Rajasekar S."/>
            <person name="Rhein H.S."/>
            <person name="Rohla C."/>
            <person name="Song M."/>
            <person name="Hilaire R.S."/>
            <person name="Shu S."/>
            <person name="Wells L."/>
            <person name="Wang X."/>
            <person name="Webber J."/>
            <person name="Heerema R.J."/>
            <person name="Klein P."/>
            <person name="Conner P."/>
            <person name="Grauke L."/>
            <person name="Grimwood J."/>
            <person name="Schmutz J."/>
            <person name="Randall J.J."/>
        </authorList>
    </citation>
    <scope>NUCLEOTIDE SEQUENCE</scope>
    <source>
        <tissue evidence="6">Leaf</tissue>
    </source>
</reference>
<proteinExistence type="predicted"/>
<dbReference type="PANTHER" id="PTHR34396">
    <property type="entry name" value="OS03G0264950 PROTEIN-RELATED"/>
    <property type="match status" value="1"/>
</dbReference>
<accession>A0A922ECD9</accession>
<dbReference type="PROSITE" id="PS50808">
    <property type="entry name" value="ZF_BED"/>
    <property type="match status" value="1"/>
</dbReference>
<organism evidence="6 7">
    <name type="scientific">Carya illinoinensis</name>
    <name type="common">Pecan</name>
    <dbReference type="NCBI Taxonomy" id="32201"/>
    <lineage>
        <taxon>Eukaryota</taxon>
        <taxon>Viridiplantae</taxon>
        <taxon>Streptophyta</taxon>
        <taxon>Embryophyta</taxon>
        <taxon>Tracheophyta</taxon>
        <taxon>Spermatophyta</taxon>
        <taxon>Magnoliopsida</taxon>
        <taxon>eudicotyledons</taxon>
        <taxon>Gunneridae</taxon>
        <taxon>Pentapetalae</taxon>
        <taxon>rosids</taxon>
        <taxon>fabids</taxon>
        <taxon>Fagales</taxon>
        <taxon>Juglandaceae</taxon>
        <taxon>Carya</taxon>
    </lineage>
</organism>
<dbReference type="EMBL" id="CM031832">
    <property type="protein sequence ID" value="KAG6701011.1"/>
    <property type="molecule type" value="Genomic_DNA"/>
</dbReference>
<name>A0A922ECD9_CARIL</name>
<protein>
    <recommendedName>
        <fullName evidence="5">BED-type domain-containing protein</fullName>
    </recommendedName>
</protein>
<evidence type="ECO:0000259" key="5">
    <source>
        <dbReference type="PROSITE" id="PS50808"/>
    </source>
</evidence>
<evidence type="ECO:0000256" key="2">
    <source>
        <dbReference type="ARBA" id="ARBA00022771"/>
    </source>
</evidence>
<keyword evidence="2 4" id="KW-0863">Zinc-finger</keyword>
<dbReference type="GO" id="GO:0005634">
    <property type="term" value="C:nucleus"/>
    <property type="evidence" value="ECO:0007669"/>
    <property type="project" value="TreeGrafter"/>
</dbReference>
<keyword evidence="3" id="KW-0862">Zinc</keyword>
<sequence length="167" mass="19078">MMSSAAGENDDLIDLDLFESESFQNEESKTKQRKRSNVWTFFEMVPESKNNDGKPRAKCKMCGVTYMAANKYGTGNMKHHIDACPRRSSRDIGQMMLSQGSGSISVSTTKFETEQYRELLIAAIVKYELPFHFVEYSRVRSLLQYLHPDVSIISRNTAKADLVKIYN</sequence>
<dbReference type="SMART" id="SM00614">
    <property type="entry name" value="ZnF_BED"/>
    <property type="match status" value="1"/>
</dbReference>
<dbReference type="Proteomes" id="UP000811246">
    <property type="component" value="Chromosome 8"/>
</dbReference>
<evidence type="ECO:0000313" key="7">
    <source>
        <dbReference type="Proteomes" id="UP000811246"/>
    </source>
</evidence>
<evidence type="ECO:0000313" key="6">
    <source>
        <dbReference type="EMBL" id="KAG6701011.1"/>
    </source>
</evidence>
<keyword evidence="1" id="KW-0479">Metal-binding</keyword>
<dbReference type="GO" id="GO:1990837">
    <property type="term" value="F:sequence-specific double-stranded DNA binding"/>
    <property type="evidence" value="ECO:0007669"/>
    <property type="project" value="TreeGrafter"/>
</dbReference>
<evidence type="ECO:0000256" key="1">
    <source>
        <dbReference type="ARBA" id="ARBA00022723"/>
    </source>
</evidence>
<feature type="domain" description="BED-type" evidence="5">
    <location>
        <begin position="33"/>
        <end position="91"/>
    </location>
</feature>
<dbReference type="PANTHER" id="PTHR34396:SF24">
    <property type="entry name" value="BED-TYPE DOMAIN-CONTAINING PROTEIN"/>
    <property type="match status" value="1"/>
</dbReference>
<dbReference type="AlphaFoldDB" id="A0A922ECD9"/>
<dbReference type="InterPro" id="IPR053031">
    <property type="entry name" value="Cuticle_assoc_protein"/>
</dbReference>
<comment type="caution">
    <text evidence="6">The sequence shown here is derived from an EMBL/GenBank/DDBJ whole genome shotgun (WGS) entry which is preliminary data.</text>
</comment>
<evidence type="ECO:0000256" key="3">
    <source>
        <dbReference type="ARBA" id="ARBA00022833"/>
    </source>
</evidence>
<dbReference type="Pfam" id="PF02892">
    <property type="entry name" value="zf-BED"/>
    <property type="match status" value="1"/>
</dbReference>
<dbReference type="GO" id="GO:0006357">
    <property type="term" value="P:regulation of transcription by RNA polymerase II"/>
    <property type="evidence" value="ECO:0007669"/>
    <property type="project" value="TreeGrafter"/>
</dbReference>
<gene>
    <name evidence="6" type="ORF">I3842_08G142400</name>
</gene>